<evidence type="ECO:0000259" key="1">
    <source>
        <dbReference type="Pfam" id="PF12169"/>
    </source>
</evidence>
<evidence type="ECO:0000313" key="3">
    <source>
        <dbReference type="EMBL" id="KAF0904869.1"/>
    </source>
</evidence>
<protein>
    <submittedName>
        <fullName evidence="3">Uncharacterized protein</fullName>
    </submittedName>
</protein>
<dbReference type="GO" id="GO:0006260">
    <property type="term" value="P:DNA replication"/>
    <property type="evidence" value="ECO:0007669"/>
    <property type="project" value="InterPro"/>
</dbReference>
<comment type="caution">
    <text evidence="3">The sequence shown here is derived from an EMBL/GenBank/DDBJ whole genome shotgun (WGS) entry which is preliminary data.</text>
</comment>
<organism evidence="3 4">
    <name type="scientific">Oryza meyeriana var. granulata</name>
    <dbReference type="NCBI Taxonomy" id="110450"/>
    <lineage>
        <taxon>Eukaryota</taxon>
        <taxon>Viridiplantae</taxon>
        <taxon>Streptophyta</taxon>
        <taxon>Embryophyta</taxon>
        <taxon>Tracheophyta</taxon>
        <taxon>Spermatophyta</taxon>
        <taxon>Magnoliopsida</taxon>
        <taxon>Liliopsida</taxon>
        <taxon>Poales</taxon>
        <taxon>Poaceae</taxon>
        <taxon>BOP clade</taxon>
        <taxon>Oryzoideae</taxon>
        <taxon>Oryzeae</taxon>
        <taxon>Oryzinae</taxon>
        <taxon>Oryza</taxon>
        <taxon>Oryza meyeriana</taxon>
    </lineage>
</organism>
<dbReference type="OrthoDB" id="786495at2759"/>
<dbReference type="EMBL" id="SPHZ02000008">
    <property type="protein sequence ID" value="KAF0904869.1"/>
    <property type="molecule type" value="Genomic_DNA"/>
</dbReference>
<dbReference type="InterPro" id="IPR022754">
    <property type="entry name" value="DNA_pol_III_gamma-3"/>
</dbReference>
<dbReference type="AlphaFoldDB" id="A0A6G1CXQ9"/>
<reference evidence="3 4" key="1">
    <citation type="submission" date="2019-11" db="EMBL/GenBank/DDBJ databases">
        <title>Whole genome sequence of Oryza granulata.</title>
        <authorList>
            <person name="Li W."/>
        </authorList>
    </citation>
    <scope>NUCLEOTIDE SEQUENCE [LARGE SCALE GENOMIC DNA]</scope>
    <source>
        <strain evidence="4">cv. Menghai</strain>
        <tissue evidence="3">Leaf</tissue>
    </source>
</reference>
<sequence>MGLIQLFMKPIWQWQTGEVGVVSEEKLLDLLEIAISSDTAETVKRSRELMDSGIDPMALMSQLAGLIMDIIAGTYKLADSSANDTAVGGRSLTDGELERLQQALKILSDAEKQIRLSSERSTWFTAALLQLSCGHSSEMNPARSSATECYKSLNDAVAEAGRESSSSRTASHSISAFGVSKKVLDHKTTSLHSSPQALASHSSRSRLNSNFAYGGECMSVDRNLQDSTQRSNYSEKKVLVNGNSDSLTHIWMRCIENCHSKTLQQLLFDHGKLVCVRQCEGYVLAFIAFEECSIKSRAERFLSSITNSMETVLRCTVEVRMGLLPELVAGGLTLDVGPKVRQAESDVLSCSSNSDRLKAMLNTSSRNFDYSDEAKKELEVPTHMSKISMIDEQRLESAWLQAVEKHTPGMINQARPDRHQVLPQVVSPYERRSSMALVVPSSQADEDLAHEIKALKIVDSYGVQKDQNGRSENRNAISPSKLHSNDFMENCDTQSICSEPGRPGCPGLFHCWKTQRSKRLK</sequence>
<dbReference type="SUPFAM" id="SSF48019">
    <property type="entry name" value="post-AAA+ oligomerization domain-like"/>
    <property type="match status" value="1"/>
</dbReference>
<feature type="non-terminal residue" evidence="3">
    <location>
        <position position="521"/>
    </location>
</feature>
<name>A0A6G1CXQ9_9ORYZ</name>
<dbReference type="Gene3D" id="1.20.272.10">
    <property type="match status" value="1"/>
</dbReference>
<accession>A0A6G1CXQ9</accession>
<feature type="domain" description="DNA polymerase III gamma subunit" evidence="1">
    <location>
        <begin position="20"/>
        <end position="131"/>
    </location>
</feature>
<dbReference type="InterPro" id="IPR008921">
    <property type="entry name" value="DNA_pol3_clamp-load_cplx_C"/>
</dbReference>
<dbReference type="GO" id="GO:0003887">
    <property type="term" value="F:DNA-directed DNA polymerase activity"/>
    <property type="evidence" value="ECO:0007669"/>
    <property type="project" value="InterPro"/>
</dbReference>
<dbReference type="InterPro" id="IPR054506">
    <property type="entry name" value="DnaA_N-like_STI"/>
</dbReference>
<dbReference type="Proteomes" id="UP000479710">
    <property type="component" value="Unassembled WGS sequence"/>
</dbReference>
<evidence type="ECO:0000259" key="2">
    <source>
        <dbReference type="Pfam" id="PF23007"/>
    </source>
</evidence>
<gene>
    <name evidence="3" type="ORF">E2562_038155</name>
</gene>
<feature type="domain" description="STICHEL DnaA-N-like alpha-beta" evidence="2">
    <location>
        <begin position="242"/>
        <end position="323"/>
    </location>
</feature>
<evidence type="ECO:0000313" key="4">
    <source>
        <dbReference type="Proteomes" id="UP000479710"/>
    </source>
</evidence>
<dbReference type="GO" id="GO:0003677">
    <property type="term" value="F:DNA binding"/>
    <property type="evidence" value="ECO:0007669"/>
    <property type="project" value="InterPro"/>
</dbReference>
<dbReference type="Pfam" id="PF12169">
    <property type="entry name" value="DNA_pol3_gamma3"/>
    <property type="match status" value="1"/>
</dbReference>
<proteinExistence type="predicted"/>
<keyword evidence="4" id="KW-1185">Reference proteome</keyword>
<dbReference type="Pfam" id="PF23007">
    <property type="entry name" value="DnaA_N-like_STI"/>
    <property type="match status" value="1"/>
</dbReference>